<feature type="chain" id="PRO_5003466891" evidence="3">
    <location>
        <begin position="26"/>
        <end position="314"/>
    </location>
</feature>
<keyword evidence="1" id="KW-0175">Coiled coil</keyword>
<feature type="compositionally biased region" description="Polar residues" evidence="2">
    <location>
        <begin position="181"/>
        <end position="193"/>
    </location>
</feature>
<sequence>MKKQIITVLVLGAIAAMPFSAAVSAAESAQWRKYTTRAKQRAAEEAAAKEEKDKEAALARQKAEEVLSNEPLWKRYTSRGKAAREALAGKGLTGEALGTSTGEEAAPKKTVQPETSAQSVAGRKEMAAVPAKKMDVPQKMADPIAEKAKAKSVAEQEEPSWKKYLRRAEEKNKMRQESTEEAATSSQKGNKLSTLEEESLPTVPSDKEAAWELAAMNSHYEVYFDSRSLSYDKETGILTVWNKWVRRGGNTTFLYSRYDVRLKTYMDLYRADYSRRQGTMISESTVRDSAWTPLSPHTLGMELSQALNAYLLNQ</sequence>
<evidence type="ECO:0000256" key="1">
    <source>
        <dbReference type="SAM" id="Coils"/>
    </source>
</evidence>
<feature type="compositionally biased region" description="Basic and acidic residues" evidence="2">
    <location>
        <begin position="167"/>
        <end position="178"/>
    </location>
</feature>
<gene>
    <name evidence="4" type="ordered locus">Acin_1593</name>
</gene>
<evidence type="ECO:0000313" key="5">
    <source>
        <dbReference type="Proteomes" id="UP000007093"/>
    </source>
</evidence>
<accession>G4Q305</accession>
<dbReference type="Proteomes" id="UP000007093">
    <property type="component" value="Chromosome"/>
</dbReference>
<feature type="coiled-coil region" evidence="1">
    <location>
        <begin position="40"/>
        <end position="69"/>
    </location>
</feature>
<protein>
    <submittedName>
        <fullName evidence="4">Uncharacterized protein</fullName>
    </submittedName>
</protein>
<dbReference type="EMBL" id="CP003058">
    <property type="protein sequence ID" value="AEQ22811.1"/>
    <property type="molecule type" value="Genomic_DNA"/>
</dbReference>
<feature type="compositionally biased region" description="Basic and acidic residues" evidence="2">
    <location>
        <begin position="122"/>
        <end position="135"/>
    </location>
</feature>
<organism evidence="4 5">
    <name type="scientific">Acidaminococcus intestini (strain RyC-MR95)</name>
    <dbReference type="NCBI Taxonomy" id="568816"/>
    <lineage>
        <taxon>Bacteria</taxon>
        <taxon>Bacillati</taxon>
        <taxon>Bacillota</taxon>
        <taxon>Negativicutes</taxon>
        <taxon>Acidaminococcales</taxon>
        <taxon>Acidaminococcaceae</taxon>
        <taxon>Acidaminococcus</taxon>
    </lineage>
</organism>
<dbReference type="RefSeq" id="WP_009015243.1">
    <property type="nucleotide sequence ID" value="NC_016077.1"/>
</dbReference>
<reference evidence="4 5" key="1">
    <citation type="journal article" date="2011" name="J. Bacteriol.">
        <title>Complete genome sequence of Acidaminococcus intestini RYC-MR95, a Gram-negative bacterium from the phylum Firmicutes.</title>
        <authorList>
            <person name="D'Auria G."/>
            <person name="Galan J.C."/>
            <person name="Rodriguez-Alcayna M."/>
            <person name="Moya A."/>
            <person name="Baquero F."/>
            <person name="Latorre A."/>
        </authorList>
    </citation>
    <scope>NUCLEOTIDE SEQUENCE [LARGE SCALE GENOMIC DNA]</scope>
    <source>
        <strain evidence="4 5">RyC-MR95</strain>
    </source>
</reference>
<dbReference type="AlphaFoldDB" id="G4Q305"/>
<feature type="region of interest" description="Disordered" evidence="2">
    <location>
        <begin position="92"/>
        <end position="135"/>
    </location>
</feature>
<keyword evidence="3" id="KW-0732">Signal</keyword>
<dbReference type="KEGG" id="ain:Acin_1593"/>
<feature type="region of interest" description="Disordered" evidence="2">
    <location>
        <begin position="167"/>
        <end position="203"/>
    </location>
</feature>
<evidence type="ECO:0000313" key="4">
    <source>
        <dbReference type="EMBL" id="AEQ22811.1"/>
    </source>
</evidence>
<feature type="signal peptide" evidence="3">
    <location>
        <begin position="1"/>
        <end position="25"/>
    </location>
</feature>
<evidence type="ECO:0000256" key="3">
    <source>
        <dbReference type="SAM" id="SignalP"/>
    </source>
</evidence>
<keyword evidence="5" id="KW-1185">Reference proteome</keyword>
<dbReference type="STRING" id="568816.Acin_1593"/>
<name>G4Q305_ACIIR</name>
<dbReference type="PATRIC" id="fig|568816.4.peg.1546"/>
<evidence type="ECO:0000256" key="2">
    <source>
        <dbReference type="SAM" id="MobiDB-lite"/>
    </source>
</evidence>
<dbReference type="HOGENOM" id="CLU_884617_0_0_9"/>
<proteinExistence type="predicted"/>
<dbReference type="InParanoid" id="G4Q305"/>
<dbReference type="GeneID" id="92878295"/>